<dbReference type="InParanoid" id="K1VWB2"/>
<accession>K1VWB2</accession>
<comment type="caution">
    <text evidence="1">The sequence shown here is derived from an EMBL/GenBank/DDBJ whole genome shotgun (WGS) entry which is preliminary data.</text>
</comment>
<name>K1VWB2_TRIAC</name>
<proteinExistence type="predicted"/>
<keyword evidence="2" id="KW-1185">Reference proteome</keyword>
<dbReference type="AlphaFoldDB" id="K1VWB2"/>
<dbReference type="EMBL" id="AMBO01000187">
    <property type="protein sequence ID" value="EKD04846.1"/>
    <property type="molecule type" value="Genomic_DNA"/>
</dbReference>
<evidence type="ECO:0000313" key="2">
    <source>
        <dbReference type="Proteomes" id="UP000006757"/>
    </source>
</evidence>
<organism evidence="1 2">
    <name type="scientific">Trichosporon asahii var. asahii (strain CBS 8904)</name>
    <name type="common">Yeast</name>
    <dbReference type="NCBI Taxonomy" id="1220162"/>
    <lineage>
        <taxon>Eukaryota</taxon>
        <taxon>Fungi</taxon>
        <taxon>Dikarya</taxon>
        <taxon>Basidiomycota</taxon>
        <taxon>Agaricomycotina</taxon>
        <taxon>Tremellomycetes</taxon>
        <taxon>Trichosporonales</taxon>
        <taxon>Trichosporonaceae</taxon>
        <taxon>Trichosporon</taxon>
    </lineage>
</organism>
<protein>
    <submittedName>
        <fullName evidence="1">Uncharacterized protein</fullName>
    </submittedName>
</protein>
<evidence type="ECO:0000313" key="1">
    <source>
        <dbReference type="EMBL" id="EKD04846.1"/>
    </source>
</evidence>
<reference evidence="1 2" key="1">
    <citation type="journal article" date="2012" name="Eukaryot. Cell">
        <title>Genome sequence of the Trichosporon asahii environmental strain CBS 8904.</title>
        <authorList>
            <person name="Yang R.Y."/>
            <person name="Li H.T."/>
            <person name="Zhu H."/>
            <person name="Zhou G.P."/>
            <person name="Wang M."/>
            <person name="Wang L."/>
        </authorList>
    </citation>
    <scope>NUCLEOTIDE SEQUENCE [LARGE SCALE GENOMIC DNA]</scope>
    <source>
        <strain evidence="1 2">CBS 8904</strain>
    </source>
</reference>
<sequence>MSDIKWHSNWPKQDNADGKVTVIANDGTHFMCDDFFLFEKNEKLKNLRKKADSGSVIEFDSADPLATPDNVHQLLTMEKTHRADLRDWYNLSPATLLGKLTSLVAFVQLIDFPESSYDDKRFYGRVSQRLSASLMVLLHGNYVPAGWVYALIGALDDPAEAVKIWMHKLGNGDKKSEPLSVNDLPAVMIPFIHRKYIAILLAYAQERQDPETAFFTMLKEYDDIASKGSVLLRVHG</sequence>
<dbReference type="HOGENOM" id="CLU_1176134_0_0_1"/>
<dbReference type="Proteomes" id="UP000006757">
    <property type="component" value="Unassembled WGS sequence"/>
</dbReference>
<gene>
    <name evidence="1" type="ORF">A1Q2_00792</name>
</gene>